<dbReference type="EMBL" id="CAXHTA020000009">
    <property type="protein sequence ID" value="CAL5223909.1"/>
    <property type="molecule type" value="Genomic_DNA"/>
</dbReference>
<dbReference type="PANTHER" id="PTHR47909">
    <property type="entry name" value="ALPHA/BETA-HYDROLASES SUPERFAMILY PROTEIN"/>
    <property type="match status" value="1"/>
</dbReference>
<dbReference type="Proteomes" id="UP001497392">
    <property type="component" value="Unassembled WGS sequence"/>
</dbReference>
<evidence type="ECO:0000313" key="3">
    <source>
        <dbReference type="Proteomes" id="UP001497392"/>
    </source>
</evidence>
<feature type="domain" description="AB hydrolase-1" evidence="1">
    <location>
        <begin position="54"/>
        <end position="179"/>
    </location>
</feature>
<reference evidence="2 3" key="1">
    <citation type="submission" date="2024-06" db="EMBL/GenBank/DDBJ databases">
        <authorList>
            <person name="Kraege A."/>
            <person name="Thomma B."/>
        </authorList>
    </citation>
    <scope>NUCLEOTIDE SEQUENCE [LARGE SCALE GENOMIC DNA]</scope>
</reference>
<protein>
    <submittedName>
        <fullName evidence="2">G6506 protein</fullName>
    </submittedName>
</protein>
<dbReference type="SUPFAM" id="SSF53474">
    <property type="entry name" value="alpha/beta-Hydrolases"/>
    <property type="match status" value="1"/>
</dbReference>
<organism evidence="2 3">
    <name type="scientific">Coccomyxa viridis</name>
    <dbReference type="NCBI Taxonomy" id="1274662"/>
    <lineage>
        <taxon>Eukaryota</taxon>
        <taxon>Viridiplantae</taxon>
        <taxon>Chlorophyta</taxon>
        <taxon>core chlorophytes</taxon>
        <taxon>Trebouxiophyceae</taxon>
        <taxon>Trebouxiophyceae incertae sedis</taxon>
        <taxon>Coccomyxaceae</taxon>
        <taxon>Coccomyxa</taxon>
    </lineage>
</organism>
<dbReference type="Pfam" id="PF00561">
    <property type="entry name" value="Abhydrolase_1"/>
    <property type="match status" value="1"/>
</dbReference>
<evidence type="ECO:0000259" key="1">
    <source>
        <dbReference type="Pfam" id="PF00561"/>
    </source>
</evidence>
<sequence>MVHRPQRQQHPGLLQNCSNISVFERPALSIRWSATTPRHCRRLNTIAEAKAQRAVVILPGLGNNSNDYKAVGEALESRGLHVQCAAVTRPDWLRNAAGLRQIEYWTGTLEPRPTVDWYLNKVDDAVKAAKQATDGPITVLAHSAGGWLSRVYLLGYGTEQIDRLVTLGSPHQAPPKDLKLVDQTRGILTWVTDNVPGNFHKEVGYATVAGKWLKGAKLRGSGGSLAQKLVGLGYQQVCGDAEVWGDGITPVPAAHLAGAEQLTLEGVYHSPLGGGTDRPWYGSPEIIDQWIRVVYEKELDTKYQVEVGDMVAPQN</sequence>
<dbReference type="InterPro" id="IPR000073">
    <property type="entry name" value="AB_hydrolase_1"/>
</dbReference>
<dbReference type="Gene3D" id="3.40.50.1820">
    <property type="entry name" value="alpha/beta hydrolase"/>
    <property type="match status" value="1"/>
</dbReference>
<evidence type="ECO:0000313" key="2">
    <source>
        <dbReference type="EMBL" id="CAL5223909.1"/>
    </source>
</evidence>
<gene>
    <name evidence="2" type="primary">g6506</name>
    <name evidence="2" type="ORF">VP750_LOCUS5568</name>
</gene>
<keyword evidence="3" id="KW-1185">Reference proteome</keyword>
<dbReference type="InterPro" id="IPR029058">
    <property type="entry name" value="AB_hydrolase_fold"/>
</dbReference>
<name>A0ABP1FY43_9CHLO</name>
<accession>A0ABP1FY43</accession>
<dbReference type="PANTHER" id="PTHR47909:SF2">
    <property type="entry name" value="GPI INOSITOL-DEACYLASE"/>
    <property type="match status" value="1"/>
</dbReference>
<comment type="caution">
    <text evidence="2">The sequence shown here is derived from an EMBL/GenBank/DDBJ whole genome shotgun (WGS) entry which is preliminary data.</text>
</comment>
<proteinExistence type="predicted"/>